<evidence type="ECO:0000313" key="7">
    <source>
        <dbReference type="Proteomes" id="UP001166286"/>
    </source>
</evidence>
<dbReference type="InterPro" id="IPR045863">
    <property type="entry name" value="CorA_TM1_TM2"/>
</dbReference>
<dbReference type="SUPFAM" id="SSF144083">
    <property type="entry name" value="Magnesium transport protein CorA, transmembrane region"/>
    <property type="match status" value="1"/>
</dbReference>
<proteinExistence type="predicted"/>
<gene>
    <name evidence="6" type="ORF">JMJ35_003977</name>
</gene>
<keyword evidence="4 5" id="KW-0472">Membrane</keyword>
<evidence type="ECO:0000256" key="4">
    <source>
        <dbReference type="ARBA" id="ARBA00023136"/>
    </source>
</evidence>
<feature type="transmembrane region" description="Helical" evidence="5">
    <location>
        <begin position="601"/>
        <end position="622"/>
    </location>
</feature>
<sequence>MATTSKKADVLATRDYFRVDCQERLPESEVRRRQSIRESLERQYEHWKIYEQRAYCLLCSVWIKGIKNIDTESFLGLDSAPILPRLKEYICSHADAFAVLSELGLSTVSSAIVDAYQSGSPPPNIRWLYEQYCRYAIRIFDFGEKPTHYRIPLLEATMVLGRDHGPAYEMLKFLPEPTSTFRLIIFPQTRCSFIEDEIFHALYPLPEGQSKIMSHTILQHFQATTGYYNSLPSPFAESFVKNSFDDRKYTFLAAMYPIIDFEFLINYEQRKLSERSILSVQQHGPSGYPVISQYRYCRKFDFPEENQLGVELSEDEDFQERLQSARGLFEYDCGDFDTLSLDRQQTSILVEHDKRGSGGPQLLVVDPLWILVFPDSGTICAFLNETTGSTVDDRFKEIWEQQQNVHDWADILVQIIRKADRCMGSYEPIYRKRLAKLQFQINASATEDRTLVEKLSKYSTELTILLDPLEAQLKIIRSWQRWINSNLIKRRGESIIFEEDIKAREDQVCSLRRLQERARESQALLFQISNTATAYLQYQLVQESLQETQRQVELAKRADRHNNSVLIFTIITVIFLPLSFFTSYFGMNTKDIRGSNRTQSFFWVIAAPISVTIVLVAAFFAFHINRLRRTEIAETLSSTHEPEP</sequence>
<dbReference type="GO" id="GO:0000287">
    <property type="term" value="F:magnesium ion binding"/>
    <property type="evidence" value="ECO:0007669"/>
    <property type="project" value="TreeGrafter"/>
</dbReference>
<dbReference type="Proteomes" id="UP001166286">
    <property type="component" value="Unassembled WGS sequence"/>
</dbReference>
<dbReference type="GO" id="GO:0050897">
    <property type="term" value="F:cobalt ion binding"/>
    <property type="evidence" value="ECO:0007669"/>
    <property type="project" value="TreeGrafter"/>
</dbReference>
<dbReference type="GO" id="GO:0015087">
    <property type="term" value="F:cobalt ion transmembrane transporter activity"/>
    <property type="evidence" value="ECO:0007669"/>
    <property type="project" value="TreeGrafter"/>
</dbReference>
<evidence type="ECO:0000256" key="3">
    <source>
        <dbReference type="ARBA" id="ARBA00022989"/>
    </source>
</evidence>
<evidence type="ECO:0000313" key="6">
    <source>
        <dbReference type="EMBL" id="KAK0513613.1"/>
    </source>
</evidence>
<protein>
    <submittedName>
        <fullName evidence="6">Uncharacterized protein</fullName>
    </submittedName>
</protein>
<comment type="subcellular location">
    <subcellularLocation>
        <location evidence="1">Cell membrane</location>
        <topology evidence="1">Multi-pass membrane protein</topology>
    </subcellularLocation>
</comment>
<reference evidence="6" key="1">
    <citation type="submission" date="2023-03" db="EMBL/GenBank/DDBJ databases">
        <title>Complete genome of Cladonia borealis.</title>
        <authorList>
            <person name="Park H."/>
        </authorList>
    </citation>
    <scope>NUCLEOTIDE SEQUENCE</scope>
    <source>
        <strain evidence="6">ANT050790</strain>
    </source>
</reference>
<dbReference type="Pfam" id="PF01544">
    <property type="entry name" value="CorA"/>
    <property type="match status" value="1"/>
</dbReference>
<evidence type="ECO:0000256" key="5">
    <source>
        <dbReference type="SAM" id="Phobius"/>
    </source>
</evidence>
<dbReference type="AlphaFoldDB" id="A0AA39V2L6"/>
<comment type="caution">
    <text evidence="6">The sequence shown here is derived from an EMBL/GenBank/DDBJ whole genome shotgun (WGS) entry which is preliminary data.</text>
</comment>
<feature type="transmembrane region" description="Helical" evidence="5">
    <location>
        <begin position="565"/>
        <end position="586"/>
    </location>
</feature>
<dbReference type="PANTHER" id="PTHR46494">
    <property type="entry name" value="CORA FAMILY METAL ION TRANSPORTER (EUROFUNG)"/>
    <property type="match status" value="1"/>
</dbReference>
<keyword evidence="7" id="KW-1185">Reference proteome</keyword>
<name>A0AA39V2L6_9LECA</name>
<keyword evidence="3 5" id="KW-1133">Transmembrane helix</keyword>
<organism evidence="6 7">
    <name type="scientific">Cladonia borealis</name>
    <dbReference type="NCBI Taxonomy" id="184061"/>
    <lineage>
        <taxon>Eukaryota</taxon>
        <taxon>Fungi</taxon>
        <taxon>Dikarya</taxon>
        <taxon>Ascomycota</taxon>
        <taxon>Pezizomycotina</taxon>
        <taxon>Lecanoromycetes</taxon>
        <taxon>OSLEUM clade</taxon>
        <taxon>Lecanoromycetidae</taxon>
        <taxon>Lecanorales</taxon>
        <taxon>Lecanorineae</taxon>
        <taxon>Cladoniaceae</taxon>
        <taxon>Cladonia</taxon>
    </lineage>
</organism>
<keyword evidence="2 5" id="KW-0812">Transmembrane</keyword>
<dbReference type="Gene3D" id="1.20.58.340">
    <property type="entry name" value="Magnesium transport protein CorA, transmembrane region"/>
    <property type="match status" value="1"/>
</dbReference>
<dbReference type="GO" id="GO:0015095">
    <property type="term" value="F:magnesium ion transmembrane transporter activity"/>
    <property type="evidence" value="ECO:0007669"/>
    <property type="project" value="TreeGrafter"/>
</dbReference>
<dbReference type="InterPro" id="IPR002523">
    <property type="entry name" value="MgTranspt_CorA/ZnTranspt_ZntB"/>
</dbReference>
<accession>A0AA39V2L6</accession>
<evidence type="ECO:0000256" key="2">
    <source>
        <dbReference type="ARBA" id="ARBA00022692"/>
    </source>
</evidence>
<dbReference type="GO" id="GO:0005886">
    <property type="term" value="C:plasma membrane"/>
    <property type="evidence" value="ECO:0007669"/>
    <property type="project" value="UniProtKB-SubCell"/>
</dbReference>
<dbReference type="EMBL" id="JAFEKC020000007">
    <property type="protein sequence ID" value="KAK0513613.1"/>
    <property type="molecule type" value="Genomic_DNA"/>
</dbReference>
<evidence type="ECO:0000256" key="1">
    <source>
        <dbReference type="ARBA" id="ARBA00004651"/>
    </source>
</evidence>
<dbReference type="PANTHER" id="PTHR46494:SF1">
    <property type="entry name" value="CORA FAMILY METAL ION TRANSPORTER (EUROFUNG)"/>
    <property type="match status" value="1"/>
</dbReference>